<feature type="domain" description="Phage protein Gp138 N-terminal" evidence="2">
    <location>
        <begin position="25"/>
        <end position="122"/>
    </location>
</feature>
<dbReference type="EMBL" id="CP158259">
    <property type="protein sequence ID" value="XDJ61183.1"/>
    <property type="molecule type" value="Genomic_DNA"/>
</dbReference>
<dbReference type="EMBL" id="CP158260">
    <property type="protein sequence ID" value="XDJ64201.1"/>
    <property type="molecule type" value="Genomic_DNA"/>
</dbReference>
<dbReference type="Pfam" id="PF18352">
    <property type="entry name" value="Gp138_N"/>
    <property type="match status" value="1"/>
</dbReference>
<evidence type="ECO:0000256" key="1">
    <source>
        <dbReference type="SAM" id="MobiDB-lite"/>
    </source>
</evidence>
<dbReference type="EMBL" id="CP158258">
    <property type="protein sequence ID" value="XDJ58111.1"/>
    <property type="molecule type" value="Genomic_DNA"/>
</dbReference>
<dbReference type="EMBL" id="CP158261">
    <property type="protein sequence ID" value="XDJ67325.1"/>
    <property type="molecule type" value="Genomic_DNA"/>
</dbReference>
<dbReference type="InterPro" id="IPR041599">
    <property type="entry name" value="Gp138_N"/>
</dbReference>
<name>A0AB39EE13_9BURK</name>
<dbReference type="InterPro" id="IPR044033">
    <property type="entry name" value="GpV-like_apex"/>
</dbReference>
<evidence type="ECO:0000313" key="3">
    <source>
        <dbReference type="EMBL" id="XDJ58111.1"/>
    </source>
</evidence>
<evidence type="ECO:0000313" key="5">
    <source>
        <dbReference type="EMBL" id="XDJ64201.1"/>
    </source>
</evidence>
<feature type="region of interest" description="Disordered" evidence="1">
    <location>
        <begin position="218"/>
        <end position="237"/>
    </location>
</feature>
<accession>A0AB39EE13</accession>
<evidence type="ECO:0000313" key="4">
    <source>
        <dbReference type="EMBL" id="XDJ61183.1"/>
    </source>
</evidence>
<dbReference type="RefSeq" id="WP_368648543.1">
    <property type="nucleotide sequence ID" value="NZ_CP158258.1"/>
</dbReference>
<organism evidence="5">
    <name type="scientific">Castellaniella ginsengisoli</name>
    <dbReference type="NCBI Taxonomy" id="546114"/>
    <lineage>
        <taxon>Bacteria</taxon>
        <taxon>Pseudomonadati</taxon>
        <taxon>Pseudomonadota</taxon>
        <taxon>Betaproteobacteria</taxon>
        <taxon>Burkholderiales</taxon>
        <taxon>Alcaligenaceae</taxon>
        <taxon>Castellaniella</taxon>
    </lineage>
</organism>
<evidence type="ECO:0000313" key="6">
    <source>
        <dbReference type="EMBL" id="XDJ67325.1"/>
    </source>
</evidence>
<dbReference type="Pfam" id="PF18946">
    <property type="entry name" value="Apex"/>
    <property type="match status" value="1"/>
</dbReference>
<proteinExistence type="predicted"/>
<reference evidence="5" key="1">
    <citation type="submission" date="2024-05" db="EMBL/GenBank/DDBJ databases">
        <authorList>
            <person name="Luo Y.-C."/>
            <person name="Nicholds J."/>
            <person name="Mortimer T."/>
            <person name="Maboni G."/>
        </authorList>
    </citation>
    <scope>NUCLEOTIDE SEQUENCE</scope>
    <source>
        <strain evidence="7">143769</strain>
        <strain evidence="6">145849</strain>
        <strain evidence="5">145850</strain>
        <strain evidence="4">145852</strain>
        <strain evidence="3">148131</strain>
    </source>
</reference>
<dbReference type="EMBL" id="CP158265">
    <property type="protein sequence ID" value="XDJ78512.1"/>
    <property type="molecule type" value="Genomic_DNA"/>
</dbReference>
<gene>
    <name evidence="3" type="ORF">ABRY90_12755</name>
    <name evidence="6" type="ORF">ABRY91_04665</name>
    <name evidence="4" type="ORF">ABRY92_00715</name>
    <name evidence="5" type="ORF">ABRZ03_02295</name>
    <name evidence="7" type="ORF">ABRZ10_06910</name>
</gene>
<dbReference type="InterPro" id="IPR037026">
    <property type="entry name" value="Vgr_OB-fold_dom_sf"/>
</dbReference>
<evidence type="ECO:0000259" key="2">
    <source>
        <dbReference type="Pfam" id="PF18352"/>
    </source>
</evidence>
<dbReference type="Gene3D" id="2.40.50.230">
    <property type="entry name" value="Gp5 N-terminal domain"/>
    <property type="match status" value="1"/>
</dbReference>
<protein>
    <submittedName>
        <fullName evidence="5">Gp138 family membrane-puncturing spike protein</fullName>
    </submittedName>
</protein>
<evidence type="ECO:0000313" key="7">
    <source>
        <dbReference type="EMBL" id="XDJ78512.1"/>
    </source>
</evidence>
<sequence length="237" mass="25156">MTALQSTGLFRTAFREMMKGVCTSVPGHILTFDPDQQRAQVRIGVQTITAGGAVIEPPPIADVPVVFLGGTQFVTIHQIDPGDEGLILFSQRCVDAWKQTGGVAQNPLARFHDTHDAFFIPGFRPLPTRITGFANDGIRMQSRDGGRHVWIKTSGEIVADNGEARVQITPAGAVNVENGAGHIRLQADGKVIINESCVINTDGTIDAPNIIYDGISAKDHKHTGVEPGGGTSGGPTN</sequence>
<dbReference type="AlphaFoldDB" id="A0AB39EE13"/>
<feature type="compositionally biased region" description="Gly residues" evidence="1">
    <location>
        <begin position="226"/>
        <end position="237"/>
    </location>
</feature>